<feature type="domain" description="HTH lysR-type" evidence="5">
    <location>
        <begin position="27"/>
        <end position="84"/>
    </location>
</feature>
<accession>A0A1G6MUK5</accession>
<dbReference type="Pfam" id="PF03466">
    <property type="entry name" value="LysR_substrate"/>
    <property type="match status" value="1"/>
</dbReference>
<organism evidence="6 7">
    <name type="scientific">Paraburkholderia lycopersici</name>
    <dbReference type="NCBI Taxonomy" id="416944"/>
    <lineage>
        <taxon>Bacteria</taxon>
        <taxon>Pseudomonadati</taxon>
        <taxon>Pseudomonadota</taxon>
        <taxon>Betaproteobacteria</taxon>
        <taxon>Burkholderiales</taxon>
        <taxon>Burkholderiaceae</taxon>
        <taxon>Paraburkholderia</taxon>
    </lineage>
</organism>
<evidence type="ECO:0000256" key="3">
    <source>
        <dbReference type="ARBA" id="ARBA00023125"/>
    </source>
</evidence>
<dbReference type="STRING" id="416944.SAMN05421548_10888"/>
<dbReference type="Gene3D" id="3.40.190.10">
    <property type="entry name" value="Periplasmic binding protein-like II"/>
    <property type="match status" value="2"/>
</dbReference>
<dbReference type="InterPro" id="IPR036390">
    <property type="entry name" value="WH_DNA-bd_sf"/>
</dbReference>
<dbReference type="GO" id="GO:0043565">
    <property type="term" value="F:sequence-specific DNA binding"/>
    <property type="evidence" value="ECO:0007669"/>
    <property type="project" value="TreeGrafter"/>
</dbReference>
<name>A0A1G6MUK5_9BURK</name>
<keyword evidence="2" id="KW-0805">Transcription regulation</keyword>
<evidence type="ECO:0000259" key="5">
    <source>
        <dbReference type="PROSITE" id="PS50931"/>
    </source>
</evidence>
<reference evidence="7" key="1">
    <citation type="submission" date="2016-09" db="EMBL/GenBank/DDBJ databases">
        <authorList>
            <person name="Varghese N."/>
            <person name="Submissions S."/>
        </authorList>
    </citation>
    <scope>NUCLEOTIDE SEQUENCE [LARGE SCALE GENOMIC DNA]</scope>
    <source>
        <strain evidence="7">TNe-862</strain>
    </source>
</reference>
<comment type="similarity">
    <text evidence="1">Belongs to the LysR transcriptional regulatory family.</text>
</comment>
<evidence type="ECO:0000313" key="7">
    <source>
        <dbReference type="Proteomes" id="UP000198908"/>
    </source>
</evidence>
<dbReference type="InterPro" id="IPR058163">
    <property type="entry name" value="LysR-type_TF_proteobact-type"/>
</dbReference>
<dbReference type="PRINTS" id="PR00039">
    <property type="entry name" value="HTHLYSR"/>
</dbReference>
<keyword evidence="4" id="KW-0804">Transcription</keyword>
<gene>
    <name evidence="6" type="ORF">SAMN05421548_10888</name>
</gene>
<evidence type="ECO:0000256" key="4">
    <source>
        <dbReference type="ARBA" id="ARBA00023163"/>
    </source>
</evidence>
<dbReference type="GO" id="GO:0006351">
    <property type="term" value="P:DNA-templated transcription"/>
    <property type="evidence" value="ECO:0007669"/>
    <property type="project" value="TreeGrafter"/>
</dbReference>
<dbReference type="Pfam" id="PF00126">
    <property type="entry name" value="HTH_1"/>
    <property type="match status" value="1"/>
</dbReference>
<sequence length="324" mass="35352">MSAKPAMSAPPEPTAAIARESAHDRLPPMQALLAFESAARLKSFTAAARELGTTQPAVSQRIVQLEADLDAPLFARGHRGVTLTPEGERLHETVRTSLETIRLTAGRIRTSRAASALTIHTDPGFAAYWLVPRLASLKHAMPALDVKIVTSQTAFNPYHDRVDVAIAFGDGNWKPCTATRLFAEEVTPVCSPAFFAAHRGVTKPDDLADLPLLHVQALEPARWLAWDSWFAAKGLPTPGSARSMTFNSYSLVIQGALLGHGVALGWTPLVDDLIERGLLVRLIDAPVVTERGYFLVRPPARPEASAVQQFRRWMFRTCQPQTAL</sequence>
<protein>
    <submittedName>
        <fullName evidence="6">Putative choline sulfate-utilization transcription factor</fullName>
    </submittedName>
</protein>
<dbReference type="SUPFAM" id="SSF46785">
    <property type="entry name" value="Winged helix' DNA-binding domain"/>
    <property type="match status" value="1"/>
</dbReference>
<keyword evidence="3" id="KW-0238">DNA-binding</keyword>
<dbReference type="InterPro" id="IPR000847">
    <property type="entry name" value="LysR_HTH_N"/>
</dbReference>
<dbReference type="AlphaFoldDB" id="A0A1G6MUK5"/>
<evidence type="ECO:0000256" key="2">
    <source>
        <dbReference type="ARBA" id="ARBA00023015"/>
    </source>
</evidence>
<evidence type="ECO:0000313" key="6">
    <source>
        <dbReference type="EMBL" id="SDC58914.1"/>
    </source>
</evidence>
<dbReference type="Proteomes" id="UP000198908">
    <property type="component" value="Unassembled WGS sequence"/>
</dbReference>
<dbReference type="PANTHER" id="PTHR30537">
    <property type="entry name" value="HTH-TYPE TRANSCRIPTIONAL REGULATOR"/>
    <property type="match status" value="1"/>
</dbReference>
<dbReference type="NCBIfam" id="TIGR03418">
    <property type="entry name" value="chol_sulf_TF"/>
    <property type="match status" value="1"/>
</dbReference>
<dbReference type="SUPFAM" id="SSF53850">
    <property type="entry name" value="Periplasmic binding protein-like II"/>
    <property type="match status" value="1"/>
</dbReference>
<dbReference type="CDD" id="cd08432">
    <property type="entry name" value="PBP2_GcdR_TrpI_HvrB_AmpR_like"/>
    <property type="match status" value="1"/>
</dbReference>
<dbReference type="Gene3D" id="1.10.10.10">
    <property type="entry name" value="Winged helix-like DNA-binding domain superfamily/Winged helix DNA-binding domain"/>
    <property type="match status" value="1"/>
</dbReference>
<dbReference type="FunFam" id="1.10.10.10:FF:000001">
    <property type="entry name" value="LysR family transcriptional regulator"/>
    <property type="match status" value="1"/>
</dbReference>
<dbReference type="PANTHER" id="PTHR30537:SF26">
    <property type="entry name" value="GLYCINE CLEAVAGE SYSTEM TRANSCRIPTIONAL ACTIVATOR"/>
    <property type="match status" value="1"/>
</dbReference>
<dbReference type="InterPro" id="IPR005119">
    <property type="entry name" value="LysR_subst-bd"/>
</dbReference>
<dbReference type="GO" id="GO:0003700">
    <property type="term" value="F:DNA-binding transcription factor activity"/>
    <property type="evidence" value="ECO:0007669"/>
    <property type="project" value="InterPro"/>
</dbReference>
<evidence type="ECO:0000256" key="1">
    <source>
        <dbReference type="ARBA" id="ARBA00009437"/>
    </source>
</evidence>
<dbReference type="EMBL" id="FMYQ01000008">
    <property type="protein sequence ID" value="SDC58914.1"/>
    <property type="molecule type" value="Genomic_DNA"/>
</dbReference>
<proteinExistence type="inferred from homology"/>
<keyword evidence="7" id="KW-1185">Reference proteome</keyword>
<dbReference type="InterPro" id="IPR017786">
    <property type="entry name" value="TF_choline_sulphate-util"/>
</dbReference>
<dbReference type="PROSITE" id="PS50931">
    <property type="entry name" value="HTH_LYSR"/>
    <property type="match status" value="1"/>
</dbReference>
<dbReference type="InterPro" id="IPR036388">
    <property type="entry name" value="WH-like_DNA-bd_sf"/>
</dbReference>